<feature type="compositionally biased region" description="Low complexity" evidence="1">
    <location>
        <begin position="213"/>
        <end position="230"/>
    </location>
</feature>
<evidence type="ECO:0000256" key="1">
    <source>
        <dbReference type="SAM" id="MobiDB-lite"/>
    </source>
</evidence>
<feature type="compositionally biased region" description="Basic and acidic residues" evidence="1">
    <location>
        <begin position="25"/>
        <end position="35"/>
    </location>
</feature>
<dbReference type="RefSeq" id="XP_014184455.1">
    <property type="nucleotide sequence ID" value="XM_014328980.1"/>
</dbReference>
<feature type="compositionally biased region" description="Pro residues" evidence="1">
    <location>
        <begin position="367"/>
        <end position="376"/>
    </location>
</feature>
<organism evidence="2 3">
    <name type="scientific">Trichosporon asahii var. asahii (strain ATCC 90039 / CBS 2479 / JCM 2466 / KCTC 7840 / NBRC 103889/ NCYC 2677 / UAMH 7654)</name>
    <name type="common">Yeast</name>
    <dbReference type="NCBI Taxonomy" id="1186058"/>
    <lineage>
        <taxon>Eukaryota</taxon>
        <taxon>Fungi</taxon>
        <taxon>Dikarya</taxon>
        <taxon>Basidiomycota</taxon>
        <taxon>Agaricomycotina</taxon>
        <taxon>Tremellomycetes</taxon>
        <taxon>Trichosporonales</taxon>
        <taxon>Trichosporonaceae</taxon>
        <taxon>Trichosporon</taxon>
    </lineage>
</organism>
<feature type="compositionally biased region" description="Basic residues" evidence="1">
    <location>
        <begin position="344"/>
        <end position="364"/>
    </location>
</feature>
<name>J5RJE5_TRIAS</name>
<reference evidence="2 3" key="1">
    <citation type="journal article" date="2012" name="Eukaryot. Cell">
        <title>Draft genome sequence of CBS 2479, the standard type strain of Trichosporon asahii.</title>
        <authorList>
            <person name="Yang R.Y."/>
            <person name="Li H.T."/>
            <person name="Zhu H."/>
            <person name="Zhou G.P."/>
            <person name="Wang M."/>
            <person name="Wang L."/>
        </authorList>
    </citation>
    <scope>NUCLEOTIDE SEQUENCE [LARGE SCALE GENOMIC DNA]</scope>
    <source>
        <strain evidence="3">ATCC 90039 / CBS 2479 / JCM 2466 / KCTC 7840 / NCYC 2677 / UAMH 7654</strain>
    </source>
</reference>
<gene>
    <name evidence="2" type="ORF">A1Q1_00282</name>
</gene>
<feature type="region of interest" description="Disordered" evidence="1">
    <location>
        <begin position="213"/>
        <end position="235"/>
    </location>
</feature>
<dbReference type="Proteomes" id="UP000002748">
    <property type="component" value="Unassembled WGS sequence"/>
</dbReference>
<feature type="region of interest" description="Disordered" evidence="1">
    <location>
        <begin position="286"/>
        <end position="403"/>
    </location>
</feature>
<protein>
    <submittedName>
        <fullName evidence="2">Uncharacterized protein</fullName>
    </submittedName>
</protein>
<evidence type="ECO:0000313" key="2">
    <source>
        <dbReference type="EMBL" id="EJT52968.1"/>
    </source>
</evidence>
<sequence>MQESTLHARAPPIAGAAEPLQAAQAEKHQHPETHQTGHSHPPTLRARLGLPTRPAYTAMLPASGSGHDRAAHTTPSAQDMPVHCKSISSLAYLIVPGQQYQRVATTAAPPSACSQQHTPRQQQQQLCHPLRDKTIGKRRPNCRIHYRAHDHALLYWATFPFAKPITLALSHLSSEHAASLYGSPAHHPQGDTHLCAPFLLVFPKEMSTPILSPTSTVVSSSSPRSITSPRQQARTCCPTPQLFATSARPSTSTTPIQAVVSSPGVITVNDLVSALASSSINNHPVSAQDAKLAGPSRCQSPMTPSESIPKIHRPPSMTGPPSPPDSETDKQGRPAVAALPPLIKPRRRLNRATHRRLSLNHQRQRSLPPPPPPPPTAVAVTVTPPHTPKLKTSDMPEAPVSDAEVVEVRTKKVTGKIAKARRVVAPRLPTLAYAMPGRNGKTWQESICCIEPLGACMGEQAPGSSFCAEHTCTGVNEDKTGCTNPVYHPRMSRYCALGYHHETGRTDPLYEAVIKGQERTVDRTAQRNAEIESALAWFDKKFGKVVDFRGDGPDPVCPPVSTPISQHHSRLDLAWGPYSTGQDRYWQGEWKGPWSLSPIHFRPTDASRTTGMPMRMEGGRSA</sequence>
<dbReference type="VEuPathDB" id="FungiDB:A1Q1_00282"/>
<dbReference type="AlphaFoldDB" id="J5RJE5"/>
<feature type="region of interest" description="Disordered" evidence="1">
    <location>
        <begin position="19"/>
        <end position="79"/>
    </location>
</feature>
<dbReference type="GeneID" id="25983796"/>
<evidence type="ECO:0000313" key="3">
    <source>
        <dbReference type="Proteomes" id="UP000002748"/>
    </source>
</evidence>
<accession>J5RJE5</accession>
<proteinExistence type="predicted"/>
<dbReference type="EMBL" id="ALBS01000010">
    <property type="protein sequence ID" value="EJT52968.1"/>
    <property type="molecule type" value="Genomic_DNA"/>
</dbReference>
<feature type="compositionally biased region" description="Polar residues" evidence="1">
    <location>
        <begin position="297"/>
        <end position="306"/>
    </location>
</feature>
<comment type="caution">
    <text evidence="2">The sequence shown here is derived from an EMBL/GenBank/DDBJ whole genome shotgun (WGS) entry which is preliminary data.</text>
</comment>
<dbReference type="KEGG" id="tasa:A1Q1_00282"/>
<feature type="region of interest" description="Disordered" evidence="1">
    <location>
        <begin position="601"/>
        <end position="622"/>
    </location>
</feature>
<dbReference type="HOGENOM" id="CLU_439530_0_0_1"/>